<dbReference type="GO" id="GO:0005506">
    <property type="term" value="F:iron ion binding"/>
    <property type="evidence" value="ECO:0007669"/>
    <property type="project" value="InterPro"/>
</dbReference>
<keyword evidence="7" id="KW-0560">Oxidoreductase</keyword>
<reference evidence="8" key="2">
    <citation type="submission" date="2025-09" db="UniProtKB">
        <authorList>
            <consortium name="Ensembl"/>
        </authorList>
    </citation>
    <scope>IDENTIFICATION</scope>
</reference>
<organism evidence="8 9">
    <name type="scientific">Neolamprologus brichardi</name>
    <name type="common">Fairy cichlid</name>
    <name type="synonym">Lamprologus brichardi</name>
    <dbReference type="NCBI Taxonomy" id="32507"/>
    <lineage>
        <taxon>Eukaryota</taxon>
        <taxon>Metazoa</taxon>
        <taxon>Chordata</taxon>
        <taxon>Craniata</taxon>
        <taxon>Vertebrata</taxon>
        <taxon>Euteleostomi</taxon>
        <taxon>Actinopterygii</taxon>
        <taxon>Neopterygii</taxon>
        <taxon>Teleostei</taxon>
        <taxon>Neoteleostei</taxon>
        <taxon>Acanthomorphata</taxon>
        <taxon>Ovalentaria</taxon>
        <taxon>Cichlomorphae</taxon>
        <taxon>Cichliformes</taxon>
        <taxon>Cichlidae</taxon>
        <taxon>African cichlids</taxon>
        <taxon>Pseudocrenilabrinae</taxon>
        <taxon>Lamprologini</taxon>
        <taxon>Neolamprologus</taxon>
    </lineage>
</organism>
<keyword evidence="3 6" id="KW-0349">Heme</keyword>
<dbReference type="PANTHER" id="PTHR24300">
    <property type="entry name" value="CYTOCHROME P450 508A4-RELATED"/>
    <property type="match status" value="1"/>
</dbReference>
<dbReference type="InterPro" id="IPR050182">
    <property type="entry name" value="Cytochrome_P450_fam2"/>
</dbReference>
<dbReference type="OMA" id="IKSWRNV"/>
<dbReference type="Bgee" id="ENSNBRG00000008181">
    <property type="expression patterns" value="Expressed in blood and 8 other cell types or tissues"/>
</dbReference>
<feature type="binding site" description="axial binding residue" evidence="6">
    <location>
        <position position="87"/>
    </location>
    <ligand>
        <name>heme</name>
        <dbReference type="ChEBI" id="CHEBI:30413"/>
    </ligand>
    <ligandPart>
        <name>Fe</name>
        <dbReference type="ChEBI" id="CHEBI:18248"/>
    </ligandPart>
</feature>
<protein>
    <submittedName>
        <fullName evidence="8">Cytochrome P450 2K1-like</fullName>
    </submittedName>
</protein>
<dbReference type="InterPro" id="IPR002401">
    <property type="entry name" value="Cyt_P450_E_grp-I"/>
</dbReference>
<dbReference type="SUPFAM" id="SSF48264">
    <property type="entry name" value="Cytochrome P450"/>
    <property type="match status" value="1"/>
</dbReference>
<dbReference type="InterPro" id="IPR017972">
    <property type="entry name" value="Cyt_P450_CS"/>
</dbReference>
<evidence type="ECO:0000256" key="7">
    <source>
        <dbReference type="RuleBase" id="RU000461"/>
    </source>
</evidence>
<evidence type="ECO:0000313" key="8">
    <source>
        <dbReference type="Ensembl" id="ENSNBRP00000010502.1"/>
    </source>
</evidence>
<dbReference type="PANTHER" id="PTHR24300:SF319">
    <property type="entry name" value="CYTOCHROME P450, FAMILY 2, SUBFAMILY AC, POLYPEPTIDE 1"/>
    <property type="match status" value="1"/>
</dbReference>
<dbReference type="AlphaFoldDB" id="A0A3Q4H2E6"/>
<dbReference type="InterPro" id="IPR036396">
    <property type="entry name" value="Cyt_P450_sf"/>
</dbReference>
<evidence type="ECO:0000256" key="6">
    <source>
        <dbReference type="PIRSR" id="PIRSR602401-1"/>
    </source>
</evidence>
<dbReference type="Proteomes" id="UP000261580">
    <property type="component" value="Unassembled WGS sequence"/>
</dbReference>
<keyword evidence="4 6" id="KW-0479">Metal-binding</keyword>
<keyword evidence="9" id="KW-1185">Reference proteome</keyword>
<evidence type="ECO:0000313" key="9">
    <source>
        <dbReference type="Proteomes" id="UP000261580"/>
    </source>
</evidence>
<sequence length="144" mass="16393">DVLPSPPSKTLGWAKGFLRIKSWRNVTFKGYFIKKGTIVFPLLTSVLYDESEWESPHTFNPSHFLDKKGQFVRRDAFMPFSAGRRMCLGEGLAKMELFLFFTSLIQRFRFTPPPGITEDELDLTPAVGFTTPPSSHMLCAVSRQ</sequence>
<name>A0A3Q4H2E6_NEOBR</name>
<comment type="similarity">
    <text evidence="2 7">Belongs to the cytochrome P450 family.</text>
</comment>
<evidence type="ECO:0000256" key="2">
    <source>
        <dbReference type="ARBA" id="ARBA00010617"/>
    </source>
</evidence>
<dbReference type="GO" id="GO:0005737">
    <property type="term" value="C:cytoplasm"/>
    <property type="evidence" value="ECO:0007669"/>
    <property type="project" value="TreeGrafter"/>
</dbReference>
<evidence type="ECO:0000256" key="4">
    <source>
        <dbReference type="ARBA" id="ARBA00022723"/>
    </source>
</evidence>
<reference evidence="8" key="1">
    <citation type="submission" date="2025-08" db="UniProtKB">
        <authorList>
            <consortium name="Ensembl"/>
        </authorList>
    </citation>
    <scope>IDENTIFICATION</scope>
</reference>
<dbReference type="GO" id="GO:0006805">
    <property type="term" value="P:xenobiotic metabolic process"/>
    <property type="evidence" value="ECO:0007669"/>
    <property type="project" value="TreeGrafter"/>
</dbReference>
<dbReference type="GO" id="GO:0020037">
    <property type="term" value="F:heme binding"/>
    <property type="evidence" value="ECO:0007669"/>
    <property type="project" value="InterPro"/>
</dbReference>
<comment type="cofactor">
    <cofactor evidence="1 6">
        <name>heme</name>
        <dbReference type="ChEBI" id="CHEBI:30413"/>
    </cofactor>
</comment>
<keyword evidence="5 6" id="KW-0408">Iron</keyword>
<accession>A0A3Q4H2E6</accession>
<dbReference type="PROSITE" id="PS00086">
    <property type="entry name" value="CYTOCHROME_P450"/>
    <property type="match status" value="1"/>
</dbReference>
<dbReference type="InterPro" id="IPR001128">
    <property type="entry name" value="Cyt_P450"/>
</dbReference>
<dbReference type="PRINTS" id="PR00463">
    <property type="entry name" value="EP450I"/>
</dbReference>
<dbReference type="Pfam" id="PF00067">
    <property type="entry name" value="p450"/>
    <property type="match status" value="1"/>
</dbReference>
<dbReference type="GeneTree" id="ENSGT00940000162649"/>
<dbReference type="GO" id="GO:0006082">
    <property type="term" value="P:organic acid metabolic process"/>
    <property type="evidence" value="ECO:0007669"/>
    <property type="project" value="TreeGrafter"/>
</dbReference>
<keyword evidence="7" id="KW-0503">Monooxygenase</keyword>
<dbReference type="Ensembl" id="ENSNBRT00000010795.1">
    <property type="protein sequence ID" value="ENSNBRP00000010502.1"/>
    <property type="gene ID" value="ENSNBRG00000008181.1"/>
</dbReference>
<dbReference type="STRING" id="32507.ENSNBRP00000010502"/>
<evidence type="ECO:0000256" key="3">
    <source>
        <dbReference type="ARBA" id="ARBA00022617"/>
    </source>
</evidence>
<proteinExistence type="inferred from homology"/>
<evidence type="ECO:0000256" key="1">
    <source>
        <dbReference type="ARBA" id="ARBA00001971"/>
    </source>
</evidence>
<dbReference type="Gene3D" id="1.10.630.10">
    <property type="entry name" value="Cytochrome P450"/>
    <property type="match status" value="1"/>
</dbReference>
<dbReference type="GO" id="GO:0016712">
    <property type="term" value="F:oxidoreductase activity, acting on paired donors, with incorporation or reduction of molecular oxygen, reduced flavin or flavoprotein as one donor, and incorporation of one atom of oxygen"/>
    <property type="evidence" value="ECO:0007669"/>
    <property type="project" value="TreeGrafter"/>
</dbReference>
<evidence type="ECO:0000256" key="5">
    <source>
        <dbReference type="ARBA" id="ARBA00023004"/>
    </source>
</evidence>